<feature type="domain" description="RNase H type-1" evidence="1">
    <location>
        <begin position="118"/>
        <end position="234"/>
    </location>
</feature>
<evidence type="ECO:0008006" key="5">
    <source>
        <dbReference type="Google" id="ProtNLM"/>
    </source>
</evidence>
<evidence type="ECO:0000313" key="4">
    <source>
        <dbReference type="Proteomes" id="UP000593560"/>
    </source>
</evidence>
<sequence>MDMECSLSDMVTENDDWTLEFFRLWVSRFAYEKIRGGLWNSKEAILQLIWKFQGPQRVRFFLWLTLKQRLLTNAESTIRGICIDPAYGIDGHEYEDVLHTLNDCTTVKDIWNHLIPLDGLVRPEDAFATADGLLRDQNGEWIIGFNKYLGNCAVFDSKLWCILDSLKLALDQRFENILIQSNGLVAISMIKDGIYGNSNSTLVRRIHTILKLLNLWSLQHISREDNKLVDKIVKVVQGRKTYLRLTEKSTQMSFAYVSNSSTLWVSVLRSKYGVQSGLPETLSKEGSSFLWRSLSKVLGGILDGLKLALDRGSENVLIQSDGLLAINMIKDGVHENSNSALVRRIHTILKLLSLWSLQHISREDNKLANKIVKVIQDRKIDLRLMEESTQMSFT</sequence>
<dbReference type="OrthoDB" id="1000834at2759"/>
<dbReference type="InterPro" id="IPR026960">
    <property type="entry name" value="RVT-Znf"/>
</dbReference>
<accession>A0A7J9HR96</accession>
<dbReference type="Proteomes" id="UP000593560">
    <property type="component" value="Unassembled WGS sequence"/>
</dbReference>
<dbReference type="Gene3D" id="3.30.420.10">
    <property type="entry name" value="Ribonuclease H-like superfamily/Ribonuclease H"/>
    <property type="match status" value="2"/>
</dbReference>
<dbReference type="EMBL" id="JABFAD010000011">
    <property type="protein sequence ID" value="MBA0812381.1"/>
    <property type="molecule type" value="Genomic_DNA"/>
</dbReference>
<name>A0A7J9HR96_9ROSI</name>
<comment type="caution">
    <text evidence="3">The sequence shown here is derived from an EMBL/GenBank/DDBJ whole genome shotgun (WGS) entry which is preliminary data.</text>
</comment>
<protein>
    <recommendedName>
        <fullName evidence="5">RNase H type-1 domain-containing protein</fullName>
    </recommendedName>
</protein>
<dbReference type="GO" id="GO:0003676">
    <property type="term" value="F:nucleic acid binding"/>
    <property type="evidence" value="ECO:0007669"/>
    <property type="project" value="InterPro"/>
</dbReference>
<evidence type="ECO:0000259" key="2">
    <source>
        <dbReference type="Pfam" id="PF13966"/>
    </source>
</evidence>
<dbReference type="InterPro" id="IPR036397">
    <property type="entry name" value="RNaseH_sf"/>
</dbReference>
<dbReference type="PANTHER" id="PTHR47723">
    <property type="entry name" value="OS05G0353850 PROTEIN"/>
    <property type="match status" value="1"/>
</dbReference>
<dbReference type="Pfam" id="PF13456">
    <property type="entry name" value="RVT_3"/>
    <property type="match status" value="2"/>
</dbReference>
<evidence type="ECO:0000313" key="3">
    <source>
        <dbReference type="EMBL" id="MBA0812381.1"/>
    </source>
</evidence>
<feature type="domain" description="Reverse transcriptase zinc-binding" evidence="2">
    <location>
        <begin position="28"/>
        <end position="111"/>
    </location>
</feature>
<organism evidence="3 4">
    <name type="scientific">Gossypium harknessii</name>
    <dbReference type="NCBI Taxonomy" id="34285"/>
    <lineage>
        <taxon>Eukaryota</taxon>
        <taxon>Viridiplantae</taxon>
        <taxon>Streptophyta</taxon>
        <taxon>Embryophyta</taxon>
        <taxon>Tracheophyta</taxon>
        <taxon>Spermatophyta</taxon>
        <taxon>Magnoliopsida</taxon>
        <taxon>eudicotyledons</taxon>
        <taxon>Gunneridae</taxon>
        <taxon>Pentapetalae</taxon>
        <taxon>rosids</taxon>
        <taxon>malvids</taxon>
        <taxon>Malvales</taxon>
        <taxon>Malvaceae</taxon>
        <taxon>Malvoideae</taxon>
        <taxon>Gossypium</taxon>
    </lineage>
</organism>
<dbReference type="AlphaFoldDB" id="A0A7J9HR96"/>
<dbReference type="InterPro" id="IPR044730">
    <property type="entry name" value="RNase_H-like_dom_plant"/>
</dbReference>
<dbReference type="InterPro" id="IPR002156">
    <property type="entry name" value="RNaseH_domain"/>
</dbReference>
<evidence type="ECO:0000259" key="1">
    <source>
        <dbReference type="Pfam" id="PF13456"/>
    </source>
</evidence>
<gene>
    <name evidence="3" type="ORF">Gohar_026352</name>
</gene>
<dbReference type="GO" id="GO:0004523">
    <property type="term" value="F:RNA-DNA hybrid ribonuclease activity"/>
    <property type="evidence" value="ECO:0007669"/>
    <property type="project" value="InterPro"/>
</dbReference>
<dbReference type="PANTHER" id="PTHR47723:SF19">
    <property type="entry name" value="POLYNUCLEOTIDYL TRANSFERASE, RIBONUCLEASE H-LIKE SUPERFAMILY PROTEIN"/>
    <property type="match status" value="1"/>
</dbReference>
<dbReference type="Pfam" id="PF13966">
    <property type="entry name" value="zf-RVT"/>
    <property type="match status" value="1"/>
</dbReference>
<keyword evidence="4" id="KW-1185">Reference proteome</keyword>
<proteinExistence type="predicted"/>
<dbReference type="InterPro" id="IPR053151">
    <property type="entry name" value="RNase_H-like"/>
</dbReference>
<reference evidence="3 4" key="1">
    <citation type="journal article" date="2019" name="Genome Biol. Evol.">
        <title>Insights into the evolution of the New World diploid cottons (Gossypium, subgenus Houzingenia) based on genome sequencing.</title>
        <authorList>
            <person name="Grover C.E."/>
            <person name="Arick M.A. 2nd"/>
            <person name="Thrash A."/>
            <person name="Conover J.L."/>
            <person name="Sanders W.S."/>
            <person name="Peterson D.G."/>
            <person name="Frelichowski J.E."/>
            <person name="Scheffler J.A."/>
            <person name="Scheffler B.E."/>
            <person name="Wendel J.F."/>
        </authorList>
    </citation>
    <scope>NUCLEOTIDE SEQUENCE [LARGE SCALE GENOMIC DNA]</scope>
    <source>
        <strain evidence="3">0</strain>
        <tissue evidence="3">Leaf</tissue>
    </source>
</reference>
<feature type="domain" description="RNase H type-1" evidence="1">
    <location>
        <begin position="300"/>
        <end position="373"/>
    </location>
</feature>
<dbReference type="CDD" id="cd06222">
    <property type="entry name" value="RNase_H_like"/>
    <property type="match status" value="2"/>
</dbReference>